<protein>
    <submittedName>
        <fullName evidence="2">Tetratricopeptide (TPR) repeat protein</fullName>
    </submittedName>
</protein>
<dbReference type="Pfam" id="PF13374">
    <property type="entry name" value="TPR_10"/>
    <property type="match status" value="2"/>
</dbReference>
<dbReference type="Pfam" id="PF13424">
    <property type="entry name" value="TPR_12"/>
    <property type="match status" value="1"/>
</dbReference>
<dbReference type="PANTHER" id="PTHR46082:SF6">
    <property type="entry name" value="AAA+ ATPASE DOMAIN-CONTAINING PROTEIN-RELATED"/>
    <property type="match status" value="1"/>
</dbReference>
<dbReference type="Gene3D" id="1.25.40.10">
    <property type="entry name" value="Tetratricopeptide repeat domain"/>
    <property type="match status" value="4"/>
</dbReference>
<accession>A0A840Q836</accession>
<keyword evidence="3" id="KW-1185">Reference proteome</keyword>
<dbReference type="InterPro" id="IPR053137">
    <property type="entry name" value="NLR-like"/>
</dbReference>
<feature type="compositionally biased region" description="Basic and acidic residues" evidence="1">
    <location>
        <begin position="1109"/>
        <end position="1121"/>
    </location>
</feature>
<feature type="region of interest" description="Disordered" evidence="1">
    <location>
        <begin position="1052"/>
        <end position="1145"/>
    </location>
</feature>
<dbReference type="InterPro" id="IPR027417">
    <property type="entry name" value="P-loop_NTPase"/>
</dbReference>
<evidence type="ECO:0000313" key="3">
    <source>
        <dbReference type="Proteomes" id="UP000584374"/>
    </source>
</evidence>
<sequence>MSDAGGRGPHDGVLQDAPVSLKGGQAGRDPRTREHHPPSLEPPLALLPKRIHGRDDIKPRLVSALGSPDRRIRVLHGIAGGGKSSLALWLAGEANNQGRNVYWIRNGNVAQSMYAVAAHRGVDLDQRNPSPDEVWESLERVTEPWLLVFDDVDDVDQPGLRSSSGTRFDGTGWIRASRAGLVVVTSRHGDPRTWGDDAVLCRVDCLDDGQGAAVLCELAPDAGPEEDARRLATRLGGLPLALRLAGHYLANRPLRHRTFAAYREAVQSNLELLDAGEPTPATLSDEESARRSIRLTWELSLTLLEDRDLRPARPLLELLACYGAPHPISVDLLVAEQLRGTPVDCGRELTETYLFDHVLTSLIASALVDRIDLDDGGGDPISQLALHPLLAEVIATTRDESPRGDEIWTAAIRLLDNASPRSADPARWERWRTMPAVYEAVLKGLPARLTEPLADAVGHGSICAGYLVRTGALPAAHQMSTLALDRAAELEPRHPVRFAARLAAAVVNQAQGSSVVRDELRALLNDAREALPPDEVFLIVVRQQLAAAVASTDQLDEAEEIYRELLADHERGIGVDREIATRFGFGQLMSTRGQFEVAEREITAVLAAERELFADDPDHPELLNTRIVLADIWAGQGRLVAARDELRAVLRAQERVHGPESPLTLAVRMELVAVLNLLRDEGGAHDQLSQLLRIQRDALNPEHPLALLGLAALINDRTLHSVADADPRTTELRLNEVSAAMAGTMGEDNPVVLAIRLSAAIQRSRYDTDGAEVAVRDLLDRQSAMLGPDHVATLNTRLIYAQLLVEADQDNPRAEAELRDLLAAQLRTIGSDHPQTAVVRYALANISFRNGGLEESVRLLRESLDTSLRLHGPDHKDARATRTTLAQVLSELERYEESERELLPLVESLDRTEPDSNDALAAQVMLALVRWQEGRAAEAERDLRAVLGTLDRLPEGHEYDILVVRWILGSVLRDRGEYDEAARLLLSVLDGLGEQDGNLTEVWADLGEVLHEAGRLTEAERYLQLAQADLSGQDGPLADRVRSALSAVSAELQAQAKPAGGTATPAEPEEAPPADAPGLESADSWRGYLAGTQPRPGPSPAATESDDPDVPRVRISERDMTPPDASPQPAPSARPTQARQGEPDPFDVADALRAQGRLAEAERVLIPLLSTKDVWLAVDAHLVGIHRERCTTQREDARLTAVLAQYLTQPGLTDPERAGVRRQYALALDDQGFPAAAHAQMCAALALHRRAAPRAEPAQRLRYLVDATVARPDDGGDELPEQIDRVYRAVVTEVGAEHELALRMRRGSAELSLRRGALTGAVAELDETLAARQHHSSLPDREKTLLRHALAVAFHRIGDLAVAEKHARQAVEECATLLGAEHPHALSARATLAAIRADLGVASGLPELRSVLNAQLRRRGAHHPDVATTRHHLGMLAKETSDQATAQRELTTALQVRTHRLGPQHPTTHTTHESLTNL</sequence>
<dbReference type="RefSeq" id="WP_184727296.1">
    <property type="nucleotide sequence ID" value="NZ_JACHIW010000001.1"/>
</dbReference>
<dbReference type="PANTHER" id="PTHR46082">
    <property type="entry name" value="ATP/GTP-BINDING PROTEIN-RELATED"/>
    <property type="match status" value="1"/>
</dbReference>
<evidence type="ECO:0000256" key="1">
    <source>
        <dbReference type="SAM" id="MobiDB-lite"/>
    </source>
</evidence>
<name>A0A840Q836_9PSEU</name>
<gene>
    <name evidence="2" type="ORF">BJ970_003631</name>
</gene>
<dbReference type="SUPFAM" id="SSF52540">
    <property type="entry name" value="P-loop containing nucleoside triphosphate hydrolases"/>
    <property type="match status" value="1"/>
</dbReference>
<dbReference type="Proteomes" id="UP000584374">
    <property type="component" value="Unassembled WGS sequence"/>
</dbReference>
<feature type="region of interest" description="Disordered" evidence="1">
    <location>
        <begin position="1"/>
        <end position="45"/>
    </location>
</feature>
<proteinExistence type="predicted"/>
<dbReference type="InterPro" id="IPR011990">
    <property type="entry name" value="TPR-like_helical_dom_sf"/>
</dbReference>
<dbReference type="EMBL" id="JACHIW010000001">
    <property type="protein sequence ID" value="MBB5156097.1"/>
    <property type="molecule type" value="Genomic_DNA"/>
</dbReference>
<dbReference type="SUPFAM" id="SSF48452">
    <property type="entry name" value="TPR-like"/>
    <property type="match status" value="2"/>
</dbReference>
<evidence type="ECO:0000313" key="2">
    <source>
        <dbReference type="EMBL" id="MBB5156097.1"/>
    </source>
</evidence>
<comment type="caution">
    <text evidence="2">The sequence shown here is derived from an EMBL/GenBank/DDBJ whole genome shotgun (WGS) entry which is preliminary data.</text>
</comment>
<feature type="compositionally biased region" description="Basic and acidic residues" evidence="1">
    <location>
        <begin position="28"/>
        <end position="38"/>
    </location>
</feature>
<reference evidence="2 3" key="1">
    <citation type="submission" date="2020-08" db="EMBL/GenBank/DDBJ databases">
        <title>Sequencing the genomes of 1000 actinobacteria strains.</title>
        <authorList>
            <person name="Klenk H.-P."/>
        </authorList>
    </citation>
    <scope>NUCLEOTIDE SEQUENCE [LARGE SCALE GENOMIC DNA]</scope>
    <source>
        <strain evidence="2 3">DSM 45584</strain>
    </source>
</reference>
<organism evidence="2 3">
    <name type="scientific">Saccharopolyspora phatthalungensis</name>
    <dbReference type="NCBI Taxonomy" id="664693"/>
    <lineage>
        <taxon>Bacteria</taxon>
        <taxon>Bacillati</taxon>
        <taxon>Actinomycetota</taxon>
        <taxon>Actinomycetes</taxon>
        <taxon>Pseudonocardiales</taxon>
        <taxon>Pseudonocardiaceae</taxon>
        <taxon>Saccharopolyspora</taxon>
    </lineage>
</organism>
<dbReference type="Gene3D" id="3.40.50.300">
    <property type="entry name" value="P-loop containing nucleotide triphosphate hydrolases"/>
    <property type="match status" value="1"/>
</dbReference>